<gene>
    <name evidence="9" type="ORF">IFJ97_03905</name>
</gene>
<dbReference type="CDD" id="cd02503">
    <property type="entry name" value="MobA"/>
    <property type="match status" value="1"/>
</dbReference>
<evidence type="ECO:0000256" key="2">
    <source>
        <dbReference type="ARBA" id="ARBA00022679"/>
    </source>
</evidence>
<dbReference type="Gene3D" id="3.90.550.10">
    <property type="entry name" value="Spore Coat Polysaccharide Biosynthesis Protein SpsA, Chain A"/>
    <property type="match status" value="1"/>
</dbReference>
<dbReference type="GO" id="GO:0046872">
    <property type="term" value="F:metal ion binding"/>
    <property type="evidence" value="ECO:0007669"/>
    <property type="project" value="UniProtKB-KW"/>
</dbReference>
<keyword evidence="7" id="KW-0501">Molybdenum cofactor biosynthesis</keyword>
<dbReference type="InterPro" id="IPR025877">
    <property type="entry name" value="MobA-like_NTP_Trfase"/>
</dbReference>
<protein>
    <submittedName>
        <fullName evidence="9">Molybdenum cofactor guanylyltransferase</fullName>
    </submittedName>
</protein>
<dbReference type="Pfam" id="PF12804">
    <property type="entry name" value="NTP_transf_3"/>
    <property type="match status" value="1"/>
</dbReference>
<dbReference type="AlphaFoldDB" id="A0A8J7CG82"/>
<evidence type="ECO:0000256" key="6">
    <source>
        <dbReference type="ARBA" id="ARBA00023134"/>
    </source>
</evidence>
<reference evidence="9 10" key="1">
    <citation type="submission" date="2020-08" db="EMBL/GenBank/DDBJ databases">
        <title>Acidobacteriota in marine sediments use diverse sulfur dissimilation pathways.</title>
        <authorList>
            <person name="Wasmund K."/>
        </authorList>
    </citation>
    <scope>NUCLEOTIDE SEQUENCE [LARGE SCALE GENOMIC DNA]</scope>
    <source>
        <strain evidence="9">MAG AM3-A</strain>
    </source>
</reference>
<dbReference type="Proteomes" id="UP000598633">
    <property type="component" value="Unassembled WGS sequence"/>
</dbReference>
<dbReference type="SUPFAM" id="SSF53448">
    <property type="entry name" value="Nucleotide-diphospho-sugar transferases"/>
    <property type="match status" value="1"/>
</dbReference>
<dbReference type="PANTHER" id="PTHR19136:SF81">
    <property type="entry name" value="MOLYBDENUM COFACTOR GUANYLYLTRANSFERASE"/>
    <property type="match status" value="1"/>
</dbReference>
<dbReference type="PANTHER" id="PTHR19136">
    <property type="entry name" value="MOLYBDENUM COFACTOR GUANYLYLTRANSFERASE"/>
    <property type="match status" value="1"/>
</dbReference>
<sequence>MTRPIFGGVLVGGRSRRMGRPKQLLEIGDGTMIEQVVRALSEEVDEVVLLGGGPVPATLEGLSRMADGDHCQGPMAGILGALRAEPEACWVAAPCDLPLLQAAAVRWLVDARRPGSWAVLPSLDGFVEPLLALYEPQALALLEEASRAEEYSLHRLASSSRVATPEPPAALRRCWFNANTPQDLGALRAG</sequence>
<dbReference type="InterPro" id="IPR013482">
    <property type="entry name" value="Molybde_CF_guanTrfase"/>
</dbReference>
<comment type="caution">
    <text evidence="9">The sequence shown here is derived from an EMBL/GenBank/DDBJ whole genome shotgun (WGS) entry which is preliminary data.</text>
</comment>
<feature type="domain" description="MobA-like NTP transferase" evidence="8">
    <location>
        <begin position="9"/>
        <end position="155"/>
    </location>
</feature>
<name>A0A8J7CG82_9BACT</name>
<keyword evidence="9" id="KW-0548">Nucleotidyltransferase</keyword>
<keyword evidence="6" id="KW-0342">GTP-binding</keyword>
<evidence type="ECO:0000256" key="7">
    <source>
        <dbReference type="ARBA" id="ARBA00023150"/>
    </source>
</evidence>
<evidence type="ECO:0000256" key="4">
    <source>
        <dbReference type="ARBA" id="ARBA00022741"/>
    </source>
</evidence>
<evidence type="ECO:0000256" key="1">
    <source>
        <dbReference type="ARBA" id="ARBA00022490"/>
    </source>
</evidence>
<evidence type="ECO:0000256" key="5">
    <source>
        <dbReference type="ARBA" id="ARBA00022842"/>
    </source>
</evidence>
<dbReference type="GO" id="GO:0016779">
    <property type="term" value="F:nucleotidyltransferase activity"/>
    <property type="evidence" value="ECO:0007669"/>
    <property type="project" value="UniProtKB-KW"/>
</dbReference>
<evidence type="ECO:0000313" key="9">
    <source>
        <dbReference type="EMBL" id="MBD3870484.1"/>
    </source>
</evidence>
<dbReference type="GO" id="GO:0005525">
    <property type="term" value="F:GTP binding"/>
    <property type="evidence" value="ECO:0007669"/>
    <property type="project" value="UniProtKB-KW"/>
</dbReference>
<proteinExistence type="predicted"/>
<evidence type="ECO:0000313" key="10">
    <source>
        <dbReference type="Proteomes" id="UP000598633"/>
    </source>
</evidence>
<keyword evidence="5" id="KW-0460">Magnesium</keyword>
<keyword evidence="4" id="KW-0547">Nucleotide-binding</keyword>
<evidence type="ECO:0000256" key="3">
    <source>
        <dbReference type="ARBA" id="ARBA00022723"/>
    </source>
</evidence>
<keyword evidence="3" id="KW-0479">Metal-binding</keyword>
<evidence type="ECO:0000259" key="8">
    <source>
        <dbReference type="Pfam" id="PF12804"/>
    </source>
</evidence>
<keyword evidence="1" id="KW-0963">Cytoplasm</keyword>
<accession>A0A8J7CG82</accession>
<dbReference type="InterPro" id="IPR029044">
    <property type="entry name" value="Nucleotide-diphossugar_trans"/>
</dbReference>
<keyword evidence="2" id="KW-0808">Transferase</keyword>
<dbReference type="GO" id="GO:0006777">
    <property type="term" value="P:Mo-molybdopterin cofactor biosynthetic process"/>
    <property type="evidence" value="ECO:0007669"/>
    <property type="project" value="UniProtKB-KW"/>
</dbReference>
<dbReference type="EMBL" id="JACXWA010000063">
    <property type="protein sequence ID" value="MBD3870484.1"/>
    <property type="molecule type" value="Genomic_DNA"/>
</dbReference>
<organism evidence="9 10">
    <name type="scientific">Candidatus Sulfomarinibacter kjeldsenii</name>
    <dbReference type="NCBI Taxonomy" id="2885994"/>
    <lineage>
        <taxon>Bacteria</taxon>
        <taxon>Pseudomonadati</taxon>
        <taxon>Acidobacteriota</taxon>
        <taxon>Thermoanaerobaculia</taxon>
        <taxon>Thermoanaerobaculales</taxon>
        <taxon>Candidatus Sulfomarinibacteraceae</taxon>
        <taxon>Candidatus Sulfomarinibacter</taxon>
    </lineage>
</organism>